<dbReference type="PANTHER" id="PTHR15999">
    <property type="entry name" value="ZINC FINGER CW-TYPE PWWP DOMAIN PROTEIN 1"/>
    <property type="match status" value="1"/>
</dbReference>
<feature type="region of interest" description="Disordered" evidence="2">
    <location>
        <begin position="190"/>
        <end position="209"/>
    </location>
</feature>
<dbReference type="FunFam" id="1.10.30.10:FF:000024">
    <property type="entry name" value="Histone-lysine N-methyltransferase NSD2"/>
    <property type="match status" value="1"/>
</dbReference>
<organism evidence="5 6">
    <name type="scientific">Buteo japonicus</name>
    <dbReference type="NCBI Taxonomy" id="224669"/>
    <lineage>
        <taxon>Eukaryota</taxon>
        <taxon>Metazoa</taxon>
        <taxon>Chordata</taxon>
        <taxon>Craniata</taxon>
        <taxon>Vertebrata</taxon>
        <taxon>Euteleostomi</taxon>
        <taxon>Archelosauria</taxon>
        <taxon>Archosauria</taxon>
        <taxon>Dinosauria</taxon>
        <taxon>Saurischia</taxon>
        <taxon>Theropoda</taxon>
        <taxon>Coelurosauria</taxon>
        <taxon>Aves</taxon>
        <taxon>Neognathae</taxon>
        <taxon>Neoaves</taxon>
        <taxon>Telluraves</taxon>
        <taxon>Accipitrimorphae</taxon>
        <taxon>Accipitriformes</taxon>
        <taxon>Accipitridae</taxon>
        <taxon>Accipitrinae</taxon>
        <taxon>Buteo</taxon>
    </lineage>
</organism>
<feature type="region of interest" description="Disordered" evidence="2">
    <location>
        <begin position="144"/>
        <end position="172"/>
    </location>
</feature>
<dbReference type="Gene3D" id="1.10.30.10">
    <property type="entry name" value="High mobility group box domain"/>
    <property type="match status" value="1"/>
</dbReference>
<dbReference type="Ensembl" id="ENSBJAT00000022779.1">
    <property type="protein sequence ID" value="ENSBJAP00000022155.1"/>
    <property type="gene ID" value="ENSBJAG00000014403.1"/>
</dbReference>
<accession>A0A8C0BTV0</accession>
<evidence type="ECO:0000259" key="4">
    <source>
        <dbReference type="PROSITE" id="PS50812"/>
    </source>
</evidence>
<dbReference type="SMART" id="SM00293">
    <property type="entry name" value="PWWP"/>
    <property type="match status" value="1"/>
</dbReference>
<feature type="compositionally biased region" description="Basic and acidic residues" evidence="2">
    <location>
        <begin position="196"/>
        <end position="209"/>
    </location>
</feature>
<reference evidence="5" key="1">
    <citation type="submission" date="2025-08" db="UniProtKB">
        <authorList>
            <consortium name="Ensembl"/>
        </authorList>
    </citation>
    <scope>IDENTIFICATION</scope>
</reference>
<keyword evidence="1" id="KW-0238">DNA-binding</keyword>
<name>A0A8C0BTV0_9AVES</name>
<feature type="DNA-binding region" description="HMG box" evidence="1">
    <location>
        <begin position="457"/>
        <end position="506"/>
    </location>
</feature>
<keyword evidence="6" id="KW-1185">Reference proteome</keyword>
<dbReference type="SMART" id="SM00398">
    <property type="entry name" value="HMG"/>
    <property type="match status" value="1"/>
</dbReference>
<feature type="compositionally biased region" description="Basic residues" evidence="2">
    <location>
        <begin position="543"/>
        <end position="562"/>
    </location>
</feature>
<keyword evidence="1" id="KW-0539">Nucleus</keyword>
<evidence type="ECO:0000256" key="1">
    <source>
        <dbReference type="PROSITE-ProRule" id="PRU00267"/>
    </source>
</evidence>
<evidence type="ECO:0000259" key="3">
    <source>
        <dbReference type="PROSITE" id="PS50118"/>
    </source>
</evidence>
<dbReference type="InterPro" id="IPR047443">
    <property type="entry name" value="HMG-box_NSD2"/>
</dbReference>
<dbReference type="SUPFAM" id="SSF47095">
    <property type="entry name" value="HMG-box"/>
    <property type="match status" value="1"/>
</dbReference>
<feature type="compositionally biased region" description="Polar residues" evidence="2">
    <location>
        <begin position="377"/>
        <end position="389"/>
    </location>
</feature>
<dbReference type="PANTHER" id="PTHR15999:SF2">
    <property type="entry name" value="ZINC FINGER CW-TYPE PWWP DOMAIN PROTEIN 1"/>
    <property type="match status" value="1"/>
</dbReference>
<feature type="domain" description="PWWP" evidence="4">
    <location>
        <begin position="223"/>
        <end position="288"/>
    </location>
</feature>
<dbReference type="AlphaFoldDB" id="A0A8C0BTV0"/>
<dbReference type="Gene3D" id="2.30.30.140">
    <property type="match status" value="1"/>
</dbReference>
<dbReference type="SUPFAM" id="SSF63748">
    <property type="entry name" value="Tudor/PWWP/MBT"/>
    <property type="match status" value="1"/>
</dbReference>
<evidence type="ECO:0008006" key="7">
    <source>
        <dbReference type="Google" id="ProtNLM"/>
    </source>
</evidence>
<reference evidence="5" key="2">
    <citation type="submission" date="2025-09" db="UniProtKB">
        <authorList>
            <consortium name="Ensembl"/>
        </authorList>
    </citation>
    <scope>IDENTIFICATION</scope>
</reference>
<dbReference type="InterPro" id="IPR036910">
    <property type="entry name" value="HMG_box_dom_sf"/>
</dbReference>
<proteinExistence type="predicted"/>
<dbReference type="CDD" id="cd21991">
    <property type="entry name" value="HMG-box_NSD2"/>
    <property type="match status" value="1"/>
</dbReference>
<dbReference type="InterPro" id="IPR042778">
    <property type="entry name" value="ZCWPW1/ZCWPW2"/>
</dbReference>
<dbReference type="InterPro" id="IPR000313">
    <property type="entry name" value="PWWP_dom"/>
</dbReference>
<dbReference type="FunFam" id="2.30.30.140:FF:000057">
    <property type="entry name" value="Histone-lysine N-methyltransferase NSD2"/>
    <property type="match status" value="1"/>
</dbReference>
<feature type="region of interest" description="Disordered" evidence="2">
    <location>
        <begin position="376"/>
        <end position="459"/>
    </location>
</feature>
<evidence type="ECO:0000313" key="5">
    <source>
        <dbReference type="Ensembl" id="ENSBJAP00000022155.1"/>
    </source>
</evidence>
<feature type="domain" description="HMG box" evidence="3">
    <location>
        <begin position="457"/>
        <end position="506"/>
    </location>
</feature>
<dbReference type="Proteomes" id="UP000694555">
    <property type="component" value="Unplaced"/>
</dbReference>
<dbReference type="GO" id="GO:0003677">
    <property type="term" value="F:DNA binding"/>
    <property type="evidence" value="ECO:0007669"/>
    <property type="project" value="UniProtKB-UniRule"/>
</dbReference>
<evidence type="ECO:0000256" key="2">
    <source>
        <dbReference type="SAM" id="MobiDB-lite"/>
    </source>
</evidence>
<feature type="compositionally biased region" description="Low complexity" evidence="2">
    <location>
        <begin position="636"/>
        <end position="652"/>
    </location>
</feature>
<dbReference type="Pfam" id="PF00855">
    <property type="entry name" value="PWWP"/>
    <property type="match status" value="1"/>
</dbReference>
<sequence>MDFSIKRSSQLLTRKINYIKMKQVPEILGNTNGKTQNCEVNRECSVYLGKAQLSATLQEGVMQKYNGHEALPFIPADKLKDLTSRVFNGESGAQDAKLRFEPQEIKGVGTPPNTTPIKNGSPEIKLKITKTYMNGKPLFESSICGDSGADVSQSEENEQKPANKERRNRKRSIKYDSLLEQGLVEAALVSKTSSPTEKKAPAKRDPTQSTVKEDKVHLLKYNIGDLVWSKVSGFPWWPCMVSADPVLHSYTKLKGQKKSFRQYHVQFFGDAPERAWIFEKSLVPFKEKDQFEQLCQESAKQALTKAEKIKMLKPVSGKLRPQWEMGVKQASEAVGMTVEERKAKYTFIYVRDRPHLNPRVAKEVGIAVEPLEEIDESSYSNEETTQNLKSMKESGIPNKRRRRTSKLSAADDTQESSQSGTKNTTPQKSSEQAESKRGIGSPLNRKKTPASTPRSRKGDAVSQFLVFCQKHRDEVVAEHPDASSEEIEELLESQWNMLSEKQKARYNTKFAIVTSPKSEEDSGSSLKNIGEAKRKVFQDSPKRRSRSRSNLHGNKRNQKKRTKEPTEDFEVQEAPRKRLRMDKQNNRKRETSNDKTAKTNSSKVTETSSSQKNQSATKNLSDACKPLKKRNRASAAESSTLAFSKSSSPSASLTENEVKKKWCLHTAI</sequence>
<feature type="compositionally biased region" description="Basic and acidic residues" evidence="2">
    <location>
        <begin position="530"/>
        <end position="542"/>
    </location>
</feature>
<feature type="region of interest" description="Disordered" evidence="2">
    <location>
        <begin position="511"/>
        <end position="659"/>
    </location>
</feature>
<feature type="compositionally biased region" description="Basic and acidic residues" evidence="2">
    <location>
        <begin position="573"/>
        <end position="597"/>
    </location>
</feature>
<protein>
    <recommendedName>
        <fullName evidence="7">Histone-lysine N-methyltransferase NSD2</fullName>
    </recommendedName>
</protein>
<dbReference type="InterPro" id="IPR047434">
    <property type="entry name" value="PWWP_NSD2_rpt1"/>
</dbReference>
<dbReference type="PROSITE" id="PS50812">
    <property type="entry name" value="PWWP"/>
    <property type="match status" value="1"/>
</dbReference>
<dbReference type="GO" id="GO:0005634">
    <property type="term" value="C:nucleus"/>
    <property type="evidence" value="ECO:0007669"/>
    <property type="project" value="UniProtKB-UniRule"/>
</dbReference>
<dbReference type="CDD" id="cd20162">
    <property type="entry name" value="PWWP_NSD2_rpt1"/>
    <property type="match status" value="1"/>
</dbReference>
<feature type="compositionally biased region" description="Polar residues" evidence="2">
    <location>
        <begin position="598"/>
        <end position="620"/>
    </location>
</feature>
<feature type="compositionally biased region" description="Polar residues" evidence="2">
    <location>
        <begin position="415"/>
        <end position="430"/>
    </location>
</feature>
<dbReference type="Pfam" id="PF00505">
    <property type="entry name" value="HMG_box"/>
    <property type="match status" value="1"/>
</dbReference>
<dbReference type="PROSITE" id="PS50118">
    <property type="entry name" value="HMG_BOX_2"/>
    <property type="match status" value="1"/>
</dbReference>
<dbReference type="InterPro" id="IPR009071">
    <property type="entry name" value="HMG_box_dom"/>
</dbReference>
<evidence type="ECO:0000313" key="6">
    <source>
        <dbReference type="Proteomes" id="UP000694555"/>
    </source>
</evidence>